<evidence type="ECO:0000313" key="2">
    <source>
        <dbReference type="Proteomes" id="UP000827986"/>
    </source>
</evidence>
<name>A0A9D4AUN6_9SAUR</name>
<keyword evidence="2" id="KW-1185">Reference proteome</keyword>
<evidence type="ECO:0000313" key="1">
    <source>
        <dbReference type="EMBL" id="KAH1169185.1"/>
    </source>
</evidence>
<sequence length="139" mass="16171">MDNTTTTTLMKSCLDFIMADRDNRFEDAITAAKEMRGNLGVEPVLKETHIHWKKRQFGYESRDEVMGSSEETFKRQIFCLLVDTARVSSEERFGQMKHHKKTCWVLYDLCEMPGDREKTLEQLYGPSLDADTWGMFGCQ</sequence>
<comment type="caution">
    <text evidence="1">The sequence shown here is derived from an EMBL/GenBank/DDBJ whole genome shotgun (WGS) entry which is preliminary data.</text>
</comment>
<gene>
    <name evidence="1" type="ORF">KIL84_013775</name>
</gene>
<organism evidence="1 2">
    <name type="scientific">Mauremys mutica</name>
    <name type="common">yellowpond turtle</name>
    <dbReference type="NCBI Taxonomy" id="74926"/>
    <lineage>
        <taxon>Eukaryota</taxon>
        <taxon>Metazoa</taxon>
        <taxon>Chordata</taxon>
        <taxon>Craniata</taxon>
        <taxon>Vertebrata</taxon>
        <taxon>Euteleostomi</taxon>
        <taxon>Archelosauria</taxon>
        <taxon>Testudinata</taxon>
        <taxon>Testudines</taxon>
        <taxon>Cryptodira</taxon>
        <taxon>Durocryptodira</taxon>
        <taxon>Testudinoidea</taxon>
        <taxon>Geoemydidae</taxon>
        <taxon>Geoemydinae</taxon>
        <taxon>Mauremys</taxon>
    </lineage>
</organism>
<protein>
    <submittedName>
        <fullName evidence="1">Uncharacterized protein</fullName>
    </submittedName>
</protein>
<accession>A0A9D4AUN6</accession>
<reference evidence="1" key="1">
    <citation type="submission" date="2021-09" db="EMBL/GenBank/DDBJ databases">
        <title>The genome of Mauremys mutica provides insights into the evolution of semi-aquatic lifestyle.</title>
        <authorList>
            <person name="Gong S."/>
            <person name="Gao Y."/>
        </authorList>
    </citation>
    <scope>NUCLEOTIDE SEQUENCE</scope>
    <source>
        <strain evidence="1">MM-2020</strain>
        <tissue evidence="1">Muscle</tissue>
    </source>
</reference>
<proteinExistence type="predicted"/>
<dbReference type="Proteomes" id="UP000827986">
    <property type="component" value="Unassembled WGS sequence"/>
</dbReference>
<dbReference type="AlphaFoldDB" id="A0A9D4AUN6"/>
<dbReference type="EMBL" id="JAHDVG010000485">
    <property type="protein sequence ID" value="KAH1169185.1"/>
    <property type="molecule type" value="Genomic_DNA"/>
</dbReference>